<gene>
    <name evidence="1" type="ORF">GCM10011398_14340</name>
</gene>
<name>A0A917H8V5_9BACI</name>
<reference evidence="1" key="1">
    <citation type="journal article" date="2014" name="Int. J. Syst. Evol. Microbiol.">
        <title>Complete genome sequence of Corynebacterium casei LMG S-19264T (=DSM 44701T), isolated from a smear-ripened cheese.</title>
        <authorList>
            <consortium name="US DOE Joint Genome Institute (JGI-PGF)"/>
            <person name="Walter F."/>
            <person name="Albersmeier A."/>
            <person name="Kalinowski J."/>
            <person name="Ruckert C."/>
        </authorList>
    </citation>
    <scope>NUCLEOTIDE SEQUENCE</scope>
    <source>
        <strain evidence="1">CGMCC 1.12754</strain>
    </source>
</reference>
<reference evidence="1" key="2">
    <citation type="submission" date="2020-09" db="EMBL/GenBank/DDBJ databases">
        <authorList>
            <person name="Sun Q."/>
            <person name="Zhou Y."/>
        </authorList>
    </citation>
    <scope>NUCLEOTIDE SEQUENCE</scope>
    <source>
        <strain evidence="1">CGMCC 1.12754</strain>
    </source>
</reference>
<dbReference type="AlphaFoldDB" id="A0A917H8V5"/>
<protein>
    <submittedName>
        <fullName evidence="1">Uncharacterized protein</fullName>
    </submittedName>
</protein>
<dbReference type="EMBL" id="BMFR01000004">
    <property type="protein sequence ID" value="GGG71246.1"/>
    <property type="molecule type" value="Genomic_DNA"/>
</dbReference>
<comment type="caution">
    <text evidence="1">The sequence shown here is derived from an EMBL/GenBank/DDBJ whole genome shotgun (WGS) entry which is preliminary data.</text>
</comment>
<sequence length="210" mass="24466">MGERTVYFLFTDTGTYLSRAINYCTKQSLNHVSIAFDDDLQEVYSFGRKRPRNPFIGGFVKEDIRSDFLKDSNCAVYKYHIPEADCERVLLKIKEFEMQQDNYKYNFIGLIGVLLQIEINRENALFCSQFVATVFQETNAFNLSKPLCFTTPADIRNQAGLKLIYEGKLGEYQHNRMNTERRLITGETTALTKQSFIFILSKKVKRFVIR</sequence>
<dbReference type="SUPFAM" id="SSF54001">
    <property type="entry name" value="Cysteine proteinases"/>
    <property type="match status" value="1"/>
</dbReference>
<dbReference type="InterPro" id="IPR038765">
    <property type="entry name" value="Papain-like_cys_pep_sf"/>
</dbReference>
<proteinExistence type="predicted"/>
<accession>A0A917H8V5</accession>
<dbReference type="Proteomes" id="UP000622860">
    <property type="component" value="Unassembled WGS sequence"/>
</dbReference>
<organism evidence="1 2">
    <name type="scientific">Virgibacillus oceani</name>
    <dbReference type="NCBI Taxonomy" id="1479511"/>
    <lineage>
        <taxon>Bacteria</taxon>
        <taxon>Bacillati</taxon>
        <taxon>Bacillota</taxon>
        <taxon>Bacilli</taxon>
        <taxon>Bacillales</taxon>
        <taxon>Bacillaceae</taxon>
        <taxon>Virgibacillus</taxon>
    </lineage>
</organism>
<keyword evidence="2" id="KW-1185">Reference proteome</keyword>
<dbReference type="RefSeq" id="WP_188454693.1">
    <property type="nucleotide sequence ID" value="NZ_BMFR01000004.1"/>
</dbReference>
<dbReference type="Gene3D" id="3.90.1720.10">
    <property type="entry name" value="endopeptidase domain like (from Nostoc punctiforme)"/>
    <property type="match status" value="1"/>
</dbReference>
<evidence type="ECO:0000313" key="1">
    <source>
        <dbReference type="EMBL" id="GGG71246.1"/>
    </source>
</evidence>
<evidence type="ECO:0000313" key="2">
    <source>
        <dbReference type="Proteomes" id="UP000622860"/>
    </source>
</evidence>